<evidence type="ECO:0000313" key="2">
    <source>
        <dbReference type="EMBL" id="KAA6300565.1"/>
    </source>
</evidence>
<evidence type="ECO:0000259" key="1">
    <source>
        <dbReference type="Pfam" id="PF00148"/>
    </source>
</evidence>
<gene>
    <name evidence="2" type="ORF">EZS26_003289</name>
</gene>
<dbReference type="InterPro" id="IPR050152">
    <property type="entry name" value="ChlB/BchB/BchZ"/>
</dbReference>
<dbReference type="GO" id="GO:0016163">
    <property type="term" value="F:nitrogenase activity"/>
    <property type="evidence" value="ECO:0007669"/>
    <property type="project" value="UniProtKB-EC"/>
</dbReference>
<feature type="domain" description="Nitrogenase/oxidoreductase component 1" evidence="1">
    <location>
        <begin position="13"/>
        <end position="433"/>
    </location>
</feature>
<organism evidence="2 3">
    <name type="scientific">Candidatus Ordinivivax streblomastigis</name>
    <dbReference type="NCBI Taxonomy" id="2540710"/>
    <lineage>
        <taxon>Bacteria</taxon>
        <taxon>Pseudomonadati</taxon>
        <taxon>Bacteroidota</taxon>
        <taxon>Bacteroidia</taxon>
        <taxon>Bacteroidales</taxon>
        <taxon>Candidatus Ordinivivax</taxon>
    </lineage>
</organism>
<dbReference type="PANTHER" id="PTHR33712">
    <property type="entry name" value="LIGHT-INDEPENDENT PROTOCHLOROPHYLLIDE REDUCTASE SUBUNIT B"/>
    <property type="match status" value="1"/>
</dbReference>
<dbReference type="Pfam" id="PF00148">
    <property type="entry name" value="Oxidored_nitro"/>
    <property type="match status" value="1"/>
</dbReference>
<dbReference type="SUPFAM" id="SSF53807">
    <property type="entry name" value="Helical backbone' metal receptor"/>
    <property type="match status" value="1"/>
</dbReference>
<dbReference type="PANTHER" id="PTHR33712:SF7">
    <property type="entry name" value="LIGHT-INDEPENDENT PROTOCHLOROPHYLLIDE REDUCTASE SUBUNIT B"/>
    <property type="match status" value="1"/>
</dbReference>
<dbReference type="InterPro" id="IPR000510">
    <property type="entry name" value="Nase/OxRdtase_comp1"/>
</dbReference>
<dbReference type="Proteomes" id="UP000324575">
    <property type="component" value="Unassembled WGS sequence"/>
</dbReference>
<reference evidence="2 3" key="1">
    <citation type="submission" date="2019-03" db="EMBL/GenBank/DDBJ databases">
        <title>Single cell metagenomics reveals metabolic interactions within the superorganism composed of flagellate Streblomastix strix and complex community of Bacteroidetes bacteria on its surface.</title>
        <authorList>
            <person name="Treitli S.C."/>
            <person name="Kolisko M."/>
            <person name="Husnik F."/>
            <person name="Keeling P."/>
            <person name="Hampl V."/>
        </authorList>
    </citation>
    <scope>NUCLEOTIDE SEQUENCE [LARGE SCALE GENOMIC DNA]</scope>
    <source>
        <strain evidence="2">St1</strain>
    </source>
</reference>
<dbReference type="EC" id="1.18.6.1" evidence="2"/>
<dbReference type="Gene3D" id="3.40.50.1980">
    <property type="entry name" value="Nitrogenase molybdenum iron protein domain"/>
    <property type="match status" value="3"/>
</dbReference>
<dbReference type="AlphaFoldDB" id="A0A5M8NYD3"/>
<keyword evidence="2" id="KW-0560">Oxidoreductase</keyword>
<dbReference type="EMBL" id="SNRX01000067">
    <property type="protein sequence ID" value="KAA6300565.1"/>
    <property type="molecule type" value="Genomic_DNA"/>
</dbReference>
<name>A0A5M8NYD3_9BACT</name>
<sequence>MTKILDEPRYVCALGAMQTVQAISRAIPVIHASSGCAGKLAGSIAGTTGDSGYLNPQTYPCTNIGETEVVFGGENKLRSVIENSLRIMDGDLFVVLSGCTTEIVGDDIERVVGEFADAPKPVISVSTPGFKGTNIQGHEWVLNAIIQQYLSRKPAGDKVKGLVNIWGPVPSYDPFWLGNIRELEKLVSELGLIPNSIFGEFRGMENLDKVPYAEFNLLVSPWVGLESMQLLEKMFGTPFLHYPVLPVGAHETSAFLRTVNEFAGLDPHRLEPIIEKHEKEYYYYLERSVDIFFENRVASKKFSTVTTASYALAFSKFLINDFGLMPNTQYITEGVPEEHYERIQEYFKQFNYGIEARVVFSTDGYIIHRQIEQEDFAGAPLIIGSIFEKKLSRKLDGNFLCVSVPVKERVILHSSYVGYHGGLKLLEDIYTSVYQSFN</sequence>
<comment type="caution">
    <text evidence="2">The sequence shown here is derived from an EMBL/GenBank/DDBJ whole genome shotgun (WGS) entry which is preliminary data.</text>
</comment>
<proteinExistence type="predicted"/>
<protein>
    <submittedName>
        <fullName evidence="2">Nitrogenase molybdenum-iron protein beta chain</fullName>
        <ecNumber evidence="2">1.18.6.1</ecNumber>
    </submittedName>
</protein>
<evidence type="ECO:0000313" key="3">
    <source>
        <dbReference type="Proteomes" id="UP000324575"/>
    </source>
</evidence>
<accession>A0A5M8NYD3</accession>